<dbReference type="Gene3D" id="1.20.1110.10">
    <property type="entry name" value="Calcium-transporting ATPase, transmembrane domain"/>
    <property type="match status" value="1"/>
</dbReference>
<feature type="non-terminal residue" evidence="10">
    <location>
        <position position="329"/>
    </location>
</feature>
<dbReference type="SUPFAM" id="SSF81660">
    <property type="entry name" value="Metal cation-transporting ATPase, ATP-binding domain N"/>
    <property type="match status" value="1"/>
</dbReference>
<dbReference type="InterPro" id="IPR023214">
    <property type="entry name" value="HAD_sf"/>
</dbReference>
<dbReference type="SUPFAM" id="SSF81665">
    <property type="entry name" value="Calcium ATPase, transmembrane domain M"/>
    <property type="match status" value="1"/>
</dbReference>
<protein>
    <submittedName>
        <fullName evidence="10">ATPase, P-type (Transporting), HAD superfamily, subfamily IC</fullName>
    </submittedName>
</protein>
<keyword evidence="7 8" id="KW-0472">Membrane</keyword>
<evidence type="ECO:0000313" key="11">
    <source>
        <dbReference type="Proteomes" id="UP000034739"/>
    </source>
</evidence>
<dbReference type="InterPro" id="IPR023298">
    <property type="entry name" value="ATPase_P-typ_TM_dom_sf"/>
</dbReference>
<keyword evidence="6 8" id="KW-1133">Transmembrane helix</keyword>
<dbReference type="InterPro" id="IPR008250">
    <property type="entry name" value="ATPase_P-typ_transduc_dom_A_sf"/>
</dbReference>
<keyword evidence="4" id="KW-0067">ATP-binding</keyword>
<evidence type="ECO:0000313" key="10">
    <source>
        <dbReference type="EMBL" id="KKU87601.1"/>
    </source>
</evidence>
<comment type="subcellular location">
    <subcellularLocation>
        <location evidence="1">Membrane</location>
        <topology evidence="1">Multi-pass membrane protein</topology>
    </subcellularLocation>
</comment>
<sequence length="329" mass="34875">MNAVFGDRKSLRTPAAAHIAKFYANSAPGRNHGIVHSIAVGLDGNVHDIRGRPRRGINRHIAKRHGTVKLAGDGLDADRTSQKDYSPIYIPHCQTNDDGCRNRCKPVCQELLLPAQDVHGEAAALRDEVATLAEKMALGDMVNMVFSGTAVSAGKGVAVVTSTGMQTQIGKIATLLERTEDEQTPLQRKLAGLGKVLGGLTIAVAIIVFVVGILTGKEWGEMLLTAVSLAVAAIPEGLPAVVTISLALGIQRMIRRNALIRKLPSVETLGSTSVICSDKTGTLTQGEPKIVSILPLAGDRSEVLKFAGSIEQVSEHPLARAVVEKAKEE</sequence>
<dbReference type="FunFam" id="3.40.50.1000:FF:000001">
    <property type="entry name" value="Phospholipid-transporting ATPase IC"/>
    <property type="match status" value="1"/>
</dbReference>
<dbReference type="PRINTS" id="PR00121">
    <property type="entry name" value="NAKATPASE"/>
</dbReference>
<reference evidence="10 11" key="1">
    <citation type="journal article" date="2015" name="Nature">
        <title>rRNA introns, odd ribosomes, and small enigmatic genomes across a large radiation of phyla.</title>
        <authorList>
            <person name="Brown C.T."/>
            <person name="Hug L.A."/>
            <person name="Thomas B.C."/>
            <person name="Sharon I."/>
            <person name="Castelle C.J."/>
            <person name="Singh A."/>
            <person name="Wilkins M.J."/>
            <person name="Williams K.H."/>
            <person name="Banfield J.F."/>
        </authorList>
    </citation>
    <scope>NUCLEOTIDE SEQUENCE [LARGE SCALE GENOMIC DNA]</scope>
</reference>
<dbReference type="Pfam" id="PF00122">
    <property type="entry name" value="E1-E2_ATPase"/>
    <property type="match status" value="1"/>
</dbReference>
<comment type="caution">
    <text evidence="10">The sequence shown here is derived from an EMBL/GenBank/DDBJ whole genome shotgun (WGS) entry which is preliminary data.</text>
</comment>
<dbReference type="PROSITE" id="PS00154">
    <property type="entry name" value="ATPASE_E1_E2"/>
    <property type="match status" value="1"/>
</dbReference>
<evidence type="ECO:0000256" key="3">
    <source>
        <dbReference type="ARBA" id="ARBA00022741"/>
    </source>
</evidence>
<evidence type="ECO:0000256" key="6">
    <source>
        <dbReference type="ARBA" id="ARBA00022989"/>
    </source>
</evidence>
<dbReference type="Proteomes" id="UP000034739">
    <property type="component" value="Unassembled WGS sequence"/>
</dbReference>
<keyword evidence="3" id="KW-0547">Nucleotide-binding</keyword>
<evidence type="ECO:0000256" key="8">
    <source>
        <dbReference type="SAM" id="Phobius"/>
    </source>
</evidence>
<dbReference type="NCBIfam" id="TIGR01494">
    <property type="entry name" value="ATPase_P-type"/>
    <property type="match status" value="1"/>
</dbReference>
<gene>
    <name evidence="10" type="ORF">UY16_C0022G0001</name>
</gene>
<dbReference type="Gene3D" id="3.40.50.1000">
    <property type="entry name" value="HAD superfamily/HAD-like"/>
    <property type="match status" value="1"/>
</dbReference>
<dbReference type="InterPro" id="IPR059000">
    <property type="entry name" value="ATPase_P-type_domA"/>
</dbReference>
<organism evidence="10 11">
    <name type="scientific">Candidatus Gottesmanbacteria bacterium GW2011_GWA2_47_9</name>
    <dbReference type="NCBI Taxonomy" id="1618445"/>
    <lineage>
        <taxon>Bacteria</taxon>
        <taxon>Candidatus Gottesmaniibacteriota</taxon>
    </lineage>
</organism>
<dbReference type="InterPro" id="IPR018303">
    <property type="entry name" value="ATPase_P-typ_P_site"/>
</dbReference>
<feature type="transmembrane region" description="Helical" evidence="8">
    <location>
        <begin position="196"/>
        <end position="216"/>
    </location>
</feature>
<dbReference type="GO" id="GO:0016887">
    <property type="term" value="F:ATP hydrolysis activity"/>
    <property type="evidence" value="ECO:0007669"/>
    <property type="project" value="InterPro"/>
</dbReference>
<dbReference type="InterPro" id="IPR023299">
    <property type="entry name" value="ATPase_P-typ_cyto_dom_N"/>
</dbReference>
<keyword evidence="2 8" id="KW-0812">Transmembrane</keyword>
<dbReference type="PANTHER" id="PTHR42861">
    <property type="entry name" value="CALCIUM-TRANSPORTING ATPASE"/>
    <property type="match status" value="1"/>
</dbReference>
<dbReference type="Gene3D" id="2.70.150.10">
    <property type="entry name" value="Calcium-transporting ATPase, cytoplasmic transduction domain A"/>
    <property type="match status" value="1"/>
</dbReference>
<feature type="domain" description="P-type ATPase A" evidence="9">
    <location>
        <begin position="142"/>
        <end position="177"/>
    </location>
</feature>
<feature type="transmembrane region" description="Helical" evidence="8">
    <location>
        <begin position="222"/>
        <end position="248"/>
    </location>
</feature>
<dbReference type="GO" id="GO:0005524">
    <property type="term" value="F:ATP binding"/>
    <property type="evidence" value="ECO:0007669"/>
    <property type="project" value="UniProtKB-KW"/>
</dbReference>
<accession>A0A0G1U0L6</accession>
<keyword evidence="5" id="KW-1278">Translocase</keyword>
<evidence type="ECO:0000256" key="7">
    <source>
        <dbReference type="ARBA" id="ARBA00023136"/>
    </source>
</evidence>
<dbReference type="EMBL" id="LCOY01000022">
    <property type="protein sequence ID" value="KKU87601.1"/>
    <property type="molecule type" value="Genomic_DNA"/>
</dbReference>
<evidence type="ECO:0000256" key="4">
    <source>
        <dbReference type="ARBA" id="ARBA00022840"/>
    </source>
</evidence>
<evidence type="ECO:0000256" key="1">
    <source>
        <dbReference type="ARBA" id="ARBA00004141"/>
    </source>
</evidence>
<evidence type="ECO:0000256" key="2">
    <source>
        <dbReference type="ARBA" id="ARBA00022692"/>
    </source>
</evidence>
<evidence type="ECO:0000256" key="5">
    <source>
        <dbReference type="ARBA" id="ARBA00022967"/>
    </source>
</evidence>
<dbReference type="GO" id="GO:0016020">
    <property type="term" value="C:membrane"/>
    <property type="evidence" value="ECO:0007669"/>
    <property type="project" value="UniProtKB-SubCell"/>
</dbReference>
<dbReference type="SUPFAM" id="SSF81653">
    <property type="entry name" value="Calcium ATPase, transduction domain A"/>
    <property type="match status" value="1"/>
</dbReference>
<dbReference type="AlphaFoldDB" id="A0A0G1U0L6"/>
<name>A0A0G1U0L6_9BACT</name>
<proteinExistence type="predicted"/>
<dbReference type="Gene3D" id="3.40.1110.10">
    <property type="entry name" value="Calcium-transporting ATPase, cytoplasmic domain N"/>
    <property type="match status" value="1"/>
</dbReference>
<dbReference type="InterPro" id="IPR001757">
    <property type="entry name" value="P_typ_ATPase"/>
</dbReference>
<evidence type="ECO:0000259" key="9">
    <source>
        <dbReference type="Pfam" id="PF00122"/>
    </source>
</evidence>